<dbReference type="Pfam" id="PF13639">
    <property type="entry name" value="zf-RING_2"/>
    <property type="match status" value="1"/>
</dbReference>
<keyword evidence="1" id="KW-0479">Metal-binding</keyword>
<dbReference type="GO" id="GO:0008270">
    <property type="term" value="F:zinc ion binding"/>
    <property type="evidence" value="ECO:0007669"/>
    <property type="project" value="UniProtKB-KW"/>
</dbReference>
<dbReference type="PANTHER" id="PTHR15710:SF243">
    <property type="entry name" value="E3 UBIQUITIN-PROTEIN LIGASE PRAJA-2 ISOFORM X1"/>
    <property type="match status" value="1"/>
</dbReference>
<feature type="domain" description="RING-type" evidence="6">
    <location>
        <begin position="320"/>
        <end position="361"/>
    </location>
</feature>
<dbReference type="SUPFAM" id="SSF57850">
    <property type="entry name" value="RING/U-box"/>
    <property type="match status" value="1"/>
</dbReference>
<feature type="compositionally biased region" description="Low complexity" evidence="5">
    <location>
        <begin position="505"/>
        <end position="516"/>
    </location>
</feature>
<keyword evidence="8" id="KW-1185">Reference proteome</keyword>
<sequence>MTRYFCHECSHEGDNFATNQEGFVCPNCGGSFCEEIPNNDGMADDPREFDPIDDEEENSFGFFGSPNANRPTFVNPGRRNTESGHATGAGAARRNGNFFHYESPGGGFVFTAGAAGLGGPAAGPVNPLAHSLLQAFGLAPPAQGPYAAATPAGHEDGPSGRPQARRWQSAGANDPANRQQQQQVPIQNLATFLNDAFGGPHPADDPSNNPFAEGSHEAGAEAERAPQYDVRQDGPAQHPLGALFSLFGNVFGAAPLHGNAGDYAWGSEANFQQLLNDLMEQVHRAAGRAGPQPAPDDMIEKLPRLKVDQKILDMDSVTTCGVCLDAFQLGDGAVALPCKHFYHEDCLVPWLKTSGTCPICRYALVPQPGQPGYGEEDQQQPQTSPGSTGPAATGSSTSTSGPGPSGPSTSIGAGSAPQPPLSTRPSTSQIPDVEGGSTLPGSWVWPASDSDSQSPRSPDRRTSTVQNSLTEEEQDPEETPLPSEPSAVSTATIPSHDGVGGGGADQARSAAQAAADAAERRRAAEADERKRRQAVPVQPAEAAGGYAHAASSSSQTHDEGLPIDDVD</sequence>
<evidence type="ECO:0000256" key="4">
    <source>
        <dbReference type="PROSITE-ProRule" id="PRU00175"/>
    </source>
</evidence>
<feature type="region of interest" description="Disordered" evidence="5">
    <location>
        <begin position="144"/>
        <end position="226"/>
    </location>
</feature>
<evidence type="ECO:0000256" key="2">
    <source>
        <dbReference type="ARBA" id="ARBA00022771"/>
    </source>
</evidence>
<dbReference type="GO" id="GO:0061630">
    <property type="term" value="F:ubiquitin protein ligase activity"/>
    <property type="evidence" value="ECO:0007669"/>
    <property type="project" value="TreeGrafter"/>
</dbReference>
<dbReference type="GO" id="GO:0016567">
    <property type="term" value="P:protein ubiquitination"/>
    <property type="evidence" value="ECO:0007669"/>
    <property type="project" value="TreeGrafter"/>
</dbReference>
<dbReference type="CDD" id="cd16454">
    <property type="entry name" value="RING-H2_PA-TM-RING"/>
    <property type="match status" value="1"/>
</dbReference>
<evidence type="ECO:0000313" key="8">
    <source>
        <dbReference type="Proteomes" id="UP000237144"/>
    </source>
</evidence>
<dbReference type="GO" id="GO:0005737">
    <property type="term" value="C:cytoplasm"/>
    <property type="evidence" value="ECO:0007669"/>
    <property type="project" value="TreeGrafter"/>
</dbReference>
<dbReference type="InterPro" id="IPR011016">
    <property type="entry name" value="Znf_RING-CH"/>
</dbReference>
<dbReference type="OrthoDB" id="8062037at2759"/>
<name>A0A2S5BA91_9BASI</name>
<evidence type="ECO:0000313" key="7">
    <source>
        <dbReference type="EMBL" id="POY73679.1"/>
    </source>
</evidence>
<evidence type="ECO:0000256" key="5">
    <source>
        <dbReference type="SAM" id="MobiDB-lite"/>
    </source>
</evidence>
<dbReference type="SMART" id="SM00184">
    <property type="entry name" value="RING"/>
    <property type="match status" value="1"/>
</dbReference>
<dbReference type="PROSITE" id="PS50089">
    <property type="entry name" value="ZF_RING_2"/>
    <property type="match status" value="1"/>
</dbReference>
<protein>
    <recommendedName>
        <fullName evidence="6">RING-type domain-containing protein</fullName>
    </recommendedName>
</protein>
<comment type="caution">
    <text evidence="7">The sequence shown here is derived from an EMBL/GenBank/DDBJ whole genome shotgun (WGS) entry which is preliminary data.</text>
</comment>
<evidence type="ECO:0000259" key="6">
    <source>
        <dbReference type="PROSITE" id="PS50089"/>
    </source>
</evidence>
<feature type="compositionally biased region" description="Basic and acidic residues" evidence="5">
    <location>
        <begin position="517"/>
        <end position="530"/>
    </location>
</feature>
<dbReference type="InterPro" id="IPR001841">
    <property type="entry name" value="Znf_RING"/>
</dbReference>
<dbReference type="STRING" id="741276.A0A2S5BA91"/>
<feature type="compositionally biased region" description="Low complexity" evidence="5">
    <location>
        <begin position="383"/>
        <end position="416"/>
    </location>
</feature>
<dbReference type="SMART" id="SM00744">
    <property type="entry name" value="RINGv"/>
    <property type="match status" value="1"/>
</dbReference>
<keyword evidence="3" id="KW-0862">Zinc</keyword>
<reference evidence="7 8" key="1">
    <citation type="journal article" date="2018" name="Front. Microbiol.">
        <title>Prospects for Fungal Bioremediation of Acidic Radioactive Waste Sites: Characterization and Genome Sequence of Rhodotorula taiwanensis MD1149.</title>
        <authorList>
            <person name="Tkavc R."/>
            <person name="Matrosova V.Y."/>
            <person name="Grichenko O.E."/>
            <person name="Gostincar C."/>
            <person name="Volpe R.P."/>
            <person name="Klimenkova P."/>
            <person name="Gaidamakova E.K."/>
            <person name="Zhou C.E."/>
            <person name="Stewart B.J."/>
            <person name="Lyman M.G."/>
            <person name="Malfatti S.A."/>
            <person name="Rubinfeld B."/>
            <person name="Courtot M."/>
            <person name="Singh J."/>
            <person name="Dalgard C.L."/>
            <person name="Hamilton T."/>
            <person name="Frey K.G."/>
            <person name="Gunde-Cimerman N."/>
            <person name="Dugan L."/>
            <person name="Daly M.J."/>
        </authorList>
    </citation>
    <scope>NUCLEOTIDE SEQUENCE [LARGE SCALE GENOMIC DNA]</scope>
    <source>
        <strain evidence="7 8">MD1149</strain>
    </source>
</reference>
<dbReference type="Proteomes" id="UP000237144">
    <property type="component" value="Unassembled WGS sequence"/>
</dbReference>
<dbReference type="InterPro" id="IPR013083">
    <property type="entry name" value="Znf_RING/FYVE/PHD"/>
</dbReference>
<dbReference type="Gene3D" id="3.30.40.10">
    <property type="entry name" value="Zinc/RING finger domain, C3HC4 (zinc finger)"/>
    <property type="match status" value="1"/>
</dbReference>
<evidence type="ECO:0000256" key="1">
    <source>
        <dbReference type="ARBA" id="ARBA00022723"/>
    </source>
</evidence>
<keyword evidence="2 4" id="KW-0863">Zinc-finger</keyword>
<gene>
    <name evidence="7" type="ORF">BMF94_3214</name>
</gene>
<dbReference type="AlphaFoldDB" id="A0A2S5BA91"/>
<dbReference type="PANTHER" id="PTHR15710">
    <property type="entry name" value="E3 UBIQUITIN-PROTEIN LIGASE PRAJA"/>
    <property type="match status" value="1"/>
</dbReference>
<evidence type="ECO:0000256" key="3">
    <source>
        <dbReference type="ARBA" id="ARBA00022833"/>
    </source>
</evidence>
<feature type="compositionally biased region" description="Basic and acidic residues" evidence="5">
    <location>
        <begin position="214"/>
        <end position="226"/>
    </location>
</feature>
<dbReference type="EMBL" id="PJQD01000035">
    <property type="protein sequence ID" value="POY73679.1"/>
    <property type="molecule type" value="Genomic_DNA"/>
</dbReference>
<accession>A0A2S5BA91</accession>
<proteinExistence type="predicted"/>
<feature type="compositionally biased region" description="Low complexity" evidence="5">
    <location>
        <begin position="446"/>
        <end position="456"/>
    </location>
</feature>
<organism evidence="7 8">
    <name type="scientific">Rhodotorula taiwanensis</name>
    <dbReference type="NCBI Taxonomy" id="741276"/>
    <lineage>
        <taxon>Eukaryota</taxon>
        <taxon>Fungi</taxon>
        <taxon>Dikarya</taxon>
        <taxon>Basidiomycota</taxon>
        <taxon>Pucciniomycotina</taxon>
        <taxon>Microbotryomycetes</taxon>
        <taxon>Sporidiobolales</taxon>
        <taxon>Sporidiobolaceae</taxon>
        <taxon>Rhodotorula</taxon>
    </lineage>
</organism>
<feature type="region of interest" description="Disordered" evidence="5">
    <location>
        <begin position="370"/>
        <end position="567"/>
    </location>
</feature>
<feature type="compositionally biased region" description="Low complexity" evidence="5">
    <location>
        <begin position="540"/>
        <end position="554"/>
    </location>
</feature>